<dbReference type="Proteomes" id="UP000078534">
    <property type="component" value="Unassembled WGS sequence"/>
</dbReference>
<evidence type="ECO:0000256" key="5">
    <source>
        <dbReference type="ARBA" id="ARBA00022475"/>
    </source>
</evidence>
<sequence>MTYQFRFQKVMDIKEDEKEKSLAEYNQSVNDFENVAQKLYDSLKQKEVLEENTLSRLNQGMQVQEIRHYQQFVNNLEKTISHYQKLVVMTRSRMNEKQVKLMKHNIEVKKYEKLKEKQQEDYQIGIKYIENKYMDDLSIQTYMYRGN</sequence>
<dbReference type="STRING" id="152268.A6K24_09460"/>
<dbReference type="GO" id="GO:0006935">
    <property type="term" value="P:chemotaxis"/>
    <property type="evidence" value="ECO:0007669"/>
    <property type="project" value="UniProtKB-KW"/>
</dbReference>
<keyword evidence="13" id="KW-1185">Reference proteome</keyword>
<evidence type="ECO:0000256" key="1">
    <source>
        <dbReference type="ARBA" id="ARBA00004413"/>
    </source>
</evidence>
<keyword evidence="11" id="KW-0175">Coiled coil</keyword>
<feature type="coiled-coil region" evidence="11">
    <location>
        <begin position="94"/>
        <end position="121"/>
    </location>
</feature>
<dbReference type="GO" id="GO:0009288">
    <property type="term" value="C:bacterial-type flagellum"/>
    <property type="evidence" value="ECO:0007669"/>
    <property type="project" value="InterPro"/>
</dbReference>
<dbReference type="GO" id="GO:0005886">
    <property type="term" value="C:plasma membrane"/>
    <property type="evidence" value="ECO:0007669"/>
    <property type="project" value="UniProtKB-SubCell"/>
</dbReference>
<organism evidence="12 13">
    <name type="scientific">Metabacillus litoralis</name>
    <dbReference type="NCBI Taxonomy" id="152268"/>
    <lineage>
        <taxon>Bacteria</taxon>
        <taxon>Bacillati</taxon>
        <taxon>Bacillota</taxon>
        <taxon>Bacilli</taxon>
        <taxon>Bacillales</taxon>
        <taxon>Bacillaceae</taxon>
        <taxon>Metabacillus</taxon>
    </lineage>
</organism>
<evidence type="ECO:0000256" key="11">
    <source>
        <dbReference type="SAM" id="Coils"/>
    </source>
</evidence>
<dbReference type="GO" id="GO:0044781">
    <property type="term" value="P:bacterial-type flagellum organization"/>
    <property type="evidence" value="ECO:0007669"/>
    <property type="project" value="UniProtKB-KW"/>
</dbReference>
<evidence type="ECO:0000256" key="9">
    <source>
        <dbReference type="ARBA" id="ARBA00023136"/>
    </source>
</evidence>
<evidence type="ECO:0000313" key="12">
    <source>
        <dbReference type="EMBL" id="OAS83335.1"/>
    </source>
</evidence>
<dbReference type="AlphaFoldDB" id="A0A179SNR5"/>
<evidence type="ECO:0000256" key="8">
    <source>
        <dbReference type="ARBA" id="ARBA00022927"/>
    </source>
</evidence>
<comment type="subcellular location">
    <subcellularLocation>
        <location evidence="1">Cell membrane</location>
        <topology evidence="1">Peripheral membrane protein</topology>
        <orientation evidence="1">Cytoplasmic side</orientation>
    </subcellularLocation>
</comment>
<keyword evidence="7" id="KW-1005">Bacterial flagellum biogenesis</keyword>
<dbReference type="GO" id="GO:0015031">
    <property type="term" value="P:protein transport"/>
    <property type="evidence" value="ECO:0007669"/>
    <property type="project" value="UniProtKB-KW"/>
</dbReference>
<comment type="similarity">
    <text evidence="2">Belongs to the FliJ family.</text>
</comment>
<keyword evidence="6" id="KW-0145">Chemotaxis</keyword>
<dbReference type="Pfam" id="PF02050">
    <property type="entry name" value="FliJ"/>
    <property type="match status" value="1"/>
</dbReference>
<keyword evidence="4" id="KW-0813">Transport</keyword>
<dbReference type="OrthoDB" id="2968361at2"/>
<evidence type="ECO:0000256" key="6">
    <source>
        <dbReference type="ARBA" id="ARBA00022500"/>
    </source>
</evidence>
<dbReference type="NCBIfam" id="TIGR02473">
    <property type="entry name" value="flagell_FliJ"/>
    <property type="match status" value="1"/>
</dbReference>
<evidence type="ECO:0000256" key="3">
    <source>
        <dbReference type="ARBA" id="ARBA00020392"/>
    </source>
</evidence>
<evidence type="ECO:0000256" key="10">
    <source>
        <dbReference type="ARBA" id="ARBA00023225"/>
    </source>
</evidence>
<evidence type="ECO:0000256" key="4">
    <source>
        <dbReference type="ARBA" id="ARBA00022448"/>
    </source>
</evidence>
<protein>
    <recommendedName>
        <fullName evidence="3">Flagellar FliJ protein</fullName>
    </recommendedName>
</protein>
<evidence type="ECO:0000313" key="13">
    <source>
        <dbReference type="Proteomes" id="UP000078534"/>
    </source>
</evidence>
<keyword evidence="12" id="KW-0282">Flagellum</keyword>
<keyword evidence="8" id="KW-0653">Protein transport</keyword>
<evidence type="ECO:0000256" key="7">
    <source>
        <dbReference type="ARBA" id="ARBA00022795"/>
    </source>
</evidence>
<reference evidence="13" key="1">
    <citation type="submission" date="2016-04" db="EMBL/GenBank/DDBJ databases">
        <authorList>
            <person name="Lyu Z."/>
            <person name="Lyu W."/>
        </authorList>
    </citation>
    <scope>NUCLEOTIDE SEQUENCE [LARGE SCALE GENOMIC DNA]</scope>
    <source>
        <strain evidence="13">C44</strain>
    </source>
</reference>
<keyword evidence="10" id="KW-1006">Bacterial flagellum protein export</keyword>
<dbReference type="EMBL" id="LWSG01000042">
    <property type="protein sequence ID" value="OAS83335.1"/>
    <property type="molecule type" value="Genomic_DNA"/>
</dbReference>
<gene>
    <name evidence="12" type="primary">fliJ</name>
    <name evidence="12" type="ORF">A6K24_09460</name>
</gene>
<dbReference type="GO" id="GO:0071973">
    <property type="term" value="P:bacterial-type flagellum-dependent cell motility"/>
    <property type="evidence" value="ECO:0007669"/>
    <property type="project" value="InterPro"/>
</dbReference>
<keyword evidence="9" id="KW-0472">Membrane</keyword>
<dbReference type="InterPro" id="IPR053716">
    <property type="entry name" value="Flag_assembly_chemotaxis_eff"/>
</dbReference>
<keyword evidence="12" id="KW-0969">Cilium</keyword>
<dbReference type="Gene3D" id="1.10.287.1700">
    <property type="match status" value="1"/>
</dbReference>
<accession>A0A179SNR5</accession>
<comment type="caution">
    <text evidence="12">The sequence shown here is derived from an EMBL/GenBank/DDBJ whole genome shotgun (WGS) entry which is preliminary data.</text>
</comment>
<keyword evidence="5" id="KW-1003">Cell membrane</keyword>
<name>A0A179SNR5_9BACI</name>
<evidence type="ECO:0000256" key="2">
    <source>
        <dbReference type="ARBA" id="ARBA00010004"/>
    </source>
</evidence>
<dbReference type="InterPro" id="IPR012823">
    <property type="entry name" value="Flagell_FliJ"/>
</dbReference>
<keyword evidence="12" id="KW-0966">Cell projection</keyword>
<dbReference type="RefSeq" id="WP_066337755.1">
    <property type="nucleotide sequence ID" value="NZ_LWSG01000042.1"/>
</dbReference>
<proteinExistence type="inferred from homology"/>